<reference evidence="2" key="1">
    <citation type="journal article" date="2022" name="Int. J. Mol. Sci.">
        <title>Draft Genome of Tanacetum Coccineum: Genomic Comparison of Closely Related Tanacetum-Family Plants.</title>
        <authorList>
            <person name="Yamashiro T."/>
            <person name="Shiraishi A."/>
            <person name="Nakayama K."/>
            <person name="Satake H."/>
        </authorList>
    </citation>
    <scope>NUCLEOTIDE SEQUENCE</scope>
</reference>
<accession>A0ABQ5CI22</accession>
<feature type="region of interest" description="Disordered" evidence="1">
    <location>
        <begin position="234"/>
        <end position="280"/>
    </location>
</feature>
<organism evidence="2 3">
    <name type="scientific">Tanacetum coccineum</name>
    <dbReference type="NCBI Taxonomy" id="301880"/>
    <lineage>
        <taxon>Eukaryota</taxon>
        <taxon>Viridiplantae</taxon>
        <taxon>Streptophyta</taxon>
        <taxon>Embryophyta</taxon>
        <taxon>Tracheophyta</taxon>
        <taxon>Spermatophyta</taxon>
        <taxon>Magnoliopsida</taxon>
        <taxon>eudicotyledons</taxon>
        <taxon>Gunneridae</taxon>
        <taxon>Pentapetalae</taxon>
        <taxon>asterids</taxon>
        <taxon>campanulids</taxon>
        <taxon>Asterales</taxon>
        <taxon>Asteraceae</taxon>
        <taxon>Asteroideae</taxon>
        <taxon>Anthemideae</taxon>
        <taxon>Anthemidinae</taxon>
        <taxon>Tanacetum</taxon>
    </lineage>
</organism>
<dbReference type="Proteomes" id="UP001151760">
    <property type="component" value="Unassembled WGS sequence"/>
</dbReference>
<proteinExistence type="predicted"/>
<sequence length="280" mass="32990">MVLMNQVRSTKNDNEGTEENFESTKEQREGTEEKVESTKEQREGTEDQTKEEVATQASQTSSQTPTSMIFGQMMKQSYHFSKNMKSSQSCFKEKEKDDPKDKGKKRIEEEDNLKVKMMLFLKQKATNEALIKNFDDKKGKTLRQTIFLLEASRARKRAVHNRRKDKVPSRYNCCCSEKFLAQTKNKAIEKRPPTKKQLKKSEKTYLKHVGTFKHLRLKSKKFKNIQAMYEKIKRTSKEESKESEKVREHKKEKARYKEKDKVKEKKIQTRKGLADLESKE</sequence>
<comment type="caution">
    <text evidence="2">The sequence shown here is derived from an EMBL/GenBank/DDBJ whole genome shotgun (WGS) entry which is preliminary data.</text>
</comment>
<evidence type="ECO:0000256" key="1">
    <source>
        <dbReference type="SAM" id="MobiDB-lite"/>
    </source>
</evidence>
<evidence type="ECO:0000313" key="2">
    <source>
        <dbReference type="EMBL" id="GJT26197.1"/>
    </source>
</evidence>
<feature type="compositionally biased region" description="Low complexity" evidence="1">
    <location>
        <begin position="54"/>
        <end position="67"/>
    </location>
</feature>
<feature type="region of interest" description="Disordered" evidence="1">
    <location>
        <begin position="1"/>
        <end position="109"/>
    </location>
</feature>
<gene>
    <name evidence="2" type="ORF">Tco_0906472</name>
</gene>
<name>A0ABQ5CI22_9ASTR</name>
<feature type="compositionally biased region" description="Basic and acidic residues" evidence="1">
    <location>
        <begin position="22"/>
        <end position="53"/>
    </location>
</feature>
<evidence type="ECO:0000313" key="3">
    <source>
        <dbReference type="Proteomes" id="UP001151760"/>
    </source>
</evidence>
<protein>
    <submittedName>
        <fullName evidence="2">Uncharacterized protein</fullName>
    </submittedName>
</protein>
<feature type="compositionally biased region" description="Polar residues" evidence="1">
    <location>
        <begin position="74"/>
        <end position="90"/>
    </location>
</feature>
<feature type="compositionally biased region" description="Basic and acidic residues" evidence="1">
    <location>
        <begin position="91"/>
        <end position="109"/>
    </location>
</feature>
<dbReference type="EMBL" id="BQNB010014272">
    <property type="protein sequence ID" value="GJT26197.1"/>
    <property type="molecule type" value="Genomic_DNA"/>
</dbReference>
<keyword evidence="3" id="KW-1185">Reference proteome</keyword>
<reference evidence="2" key="2">
    <citation type="submission" date="2022-01" db="EMBL/GenBank/DDBJ databases">
        <authorList>
            <person name="Yamashiro T."/>
            <person name="Shiraishi A."/>
            <person name="Satake H."/>
            <person name="Nakayama K."/>
        </authorList>
    </citation>
    <scope>NUCLEOTIDE SEQUENCE</scope>
</reference>